<evidence type="ECO:0000313" key="2">
    <source>
        <dbReference type="Proteomes" id="UP001183390"/>
    </source>
</evidence>
<sequence>MVFGLGQEPTPQLEALLHQRLRTPNRRTVLAGGGALAATALALPVIGSHDLRRILDVIQDARHRVGESTLEYCDRALDAAAADDGLYGPGSALPGVLGVLAVITDTGRQARPAHRIPLLRVGVRGAELAAWFYRDLGHPGAAEQWRAQAIAWARQSEEPTLEAYVLLRRAQAAWDTRDGATMITLSTTVLDRRWGLPAHVRAEALQQQARGQALVGQPVSRISRTLDRAAGLLASSDGSGSLSQHYGRSLFALQTALCHAEAGRAAHAVDLYAEHLNPQAFSHRDHAYLSSLHALALADAGYPEKACEVALKTLPVAQEVGSGRTVAELARLSERLRPWRNRSVVRDTVQELTLAAR</sequence>
<dbReference type="RefSeq" id="WP_311510159.1">
    <property type="nucleotide sequence ID" value="NZ_JAVREP010000001.1"/>
</dbReference>
<gene>
    <name evidence="1" type="ORF">RM479_03035</name>
</gene>
<evidence type="ECO:0000313" key="1">
    <source>
        <dbReference type="EMBL" id="MDT0327377.1"/>
    </source>
</evidence>
<proteinExistence type="predicted"/>
<protein>
    <recommendedName>
        <fullName evidence="3">Transcriptional regulator</fullName>
    </recommendedName>
</protein>
<name>A0ABU2M421_9ACTN</name>
<keyword evidence="2" id="KW-1185">Reference proteome</keyword>
<dbReference type="Proteomes" id="UP001183390">
    <property type="component" value="Unassembled WGS sequence"/>
</dbReference>
<dbReference type="EMBL" id="JAVREP010000001">
    <property type="protein sequence ID" value="MDT0327377.1"/>
    <property type="molecule type" value="Genomic_DNA"/>
</dbReference>
<accession>A0ABU2M421</accession>
<evidence type="ECO:0008006" key="3">
    <source>
        <dbReference type="Google" id="ProtNLM"/>
    </source>
</evidence>
<comment type="caution">
    <text evidence="1">The sequence shown here is derived from an EMBL/GenBank/DDBJ whole genome shotgun (WGS) entry which is preliminary data.</text>
</comment>
<organism evidence="1 2">
    <name type="scientific">Nocardiopsis lambiniae</name>
    <dbReference type="NCBI Taxonomy" id="3075539"/>
    <lineage>
        <taxon>Bacteria</taxon>
        <taxon>Bacillati</taxon>
        <taxon>Actinomycetota</taxon>
        <taxon>Actinomycetes</taxon>
        <taxon>Streptosporangiales</taxon>
        <taxon>Nocardiopsidaceae</taxon>
        <taxon>Nocardiopsis</taxon>
    </lineage>
</organism>
<reference evidence="2" key="1">
    <citation type="submission" date="2023-07" db="EMBL/GenBank/DDBJ databases">
        <title>30 novel species of actinomycetes from the DSMZ collection.</title>
        <authorList>
            <person name="Nouioui I."/>
        </authorList>
    </citation>
    <scope>NUCLEOTIDE SEQUENCE [LARGE SCALE GENOMIC DNA]</scope>
    <source>
        <strain evidence="2">DSM 44743</strain>
    </source>
</reference>